<dbReference type="EMBL" id="CP017599">
    <property type="protein sequence ID" value="AOX03134.1"/>
    <property type="molecule type" value="Genomic_DNA"/>
</dbReference>
<evidence type="ECO:0000313" key="2">
    <source>
        <dbReference type="EMBL" id="AOX03134.1"/>
    </source>
</evidence>
<dbReference type="Pfam" id="PF05684">
    <property type="entry name" value="DUF819"/>
    <property type="match status" value="1"/>
</dbReference>
<accession>A0A1D8TZZ0</accession>
<keyword evidence="1" id="KW-0812">Transmembrane</keyword>
<feature type="transmembrane region" description="Helical" evidence="1">
    <location>
        <begin position="95"/>
        <end position="116"/>
    </location>
</feature>
<keyword evidence="1" id="KW-0472">Membrane</keyword>
<dbReference type="Proteomes" id="UP000177870">
    <property type="component" value="Chromosome"/>
</dbReference>
<feature type="transmembrane region" description="Helical" evidence="1">
    <location>
        <begin position="12"/>
        <end position="28"/>
    </location>
</feature>
<feature type="transmembrane region" description="Helical" evidence="1">
    <location>
        <begin position="154"/>
        <end position="176"/>
    </location>
</feature>
<dbReference type="InterPro" id="IPR008537">
    <property type="entry name" value="DUF819"/>
</dbReference>
<feature type="transmembrane region" description="Helical" evidence="1">
    <location>
        <begin position="299"/>
        <end position="321"/>
    </location>
</feature>
<feature type="transmembrane region" description="Helical" evidence="1">
    <location>
        <begin position="216"/>
        <end position="237"/>
    </location>
</feature>
<feature type="transmembrane region" description="Helical" evidence="1">
    <location>
        <begin position="354"/>
        <end position="380"/>
    </location>
</feature>
<gene>
    <name evidence="2" type="ORF">BJP34_30125</name>
</gene>
<name>A0A1D8TZZ0_9CYAN</name>
<evidence type="ECO:0008006" key="4">
    <source>
        <dbReference type="Google" id="ProtNLM"/>
    </source>
</evidence>
<proteinExistence type="predicted"/>
<dbReference type="PANTHER" id="PTHR34289">
    <property type="entry name" value="PROTEIN, PUTATIVE (DUF819)-RELATED"/>
    <property type="match status" value="1"/>
</dbReference>
<organism evidence="2 3">
    <name type="scientific">Moorena producens PAL-8-15-08-1</name>
    <dbReference type="NCBI Taxonomy" id="1458985"/>
    <lineage>
        <taxon>Bacteria</taxon>
        <taxon>Bacillati</taxon>
        <taxon>Cyanobacteriota</taxon>
        <taxon>Cyanophyceae</taxon>
        <taxon>Coleofasciculales</taxon>
        <taxon>Coleofasciculaceae</taxon>
        <taxon>Moorena</taxon>
    </lineage>
</organism>
<dbReference type="KEGG" id="mpro:BJP34_30125"/>
<dbReference type="PANTHER" id="PTHR34289:SF8">
    <property type="entry name" value="DUF819 DOMAIN-CONTAINING PROTEIN"/>
    <property type="match status" value="1"/>
</dbReference>
<feature type="transmembrane region" description="Helical" evidence="1">
    <location>
        <begin position="274"/>
        <end position="293"/>
    </location>
</feature>
<evidence type="ECO:0000256" key="1">
    <source>
        <dbReference type="SAM" id="Phobius"/>
    </source>
</evidence>
<keyword evidence="1" id="KW-1133">Transmembrane helix</keyword>
<dbReference type="OrthoDB" id="653763at2"/>
<feature type="transmembrane region" description="Helical" evidence="1">
    <location>
        <begin position="243"/>
        <end position="262"/>
    </location>
</feature>
<evidence type="ECO:0000313" key="3">
    <source>
        <dbReference type="Proteomes" id="UP000177870"/>
    </source>
</evidence>
<feature type="transmembrane region" description="Helical" evidence="1">
    <location>
        <begin position="60"/>
        <end position="80"/>
    </location>
</feature>
<reference evidence="3" key="1">
    <citation type="submission" date="2016-10" db="EMBL/GenBank/DDBJ databases">
        <title>Comparative genomics uncovers the prolific and rare metabolic potential of the cyanobacterial genus Moorea.</title>
        <authorList>
            <person name="Leao T."/>
            <person name="Castelao G."/>
            <person name="Korobeynikov A."/>
            <person name="Monroe E.A."/>
            <person name="Podell S."/>
            <person name="Glukhov E."/>
            <person name="Allen E."/>
            <person name="Gerwick W.H."/>
            <person name="Gerwick L."/>
        </authorList>
    </citation>
    <scope>NUCLEOTIDE SEQUENCE [LARGE SCALE GENOMIC DNA]</scope>
    <source>
        <strain evidence="3">PAL-8-15-08-1</strain>
    </source>
</reference>
<feature type="transmembrane region" description="Helical" evidence="1">
    <location>
        <begin position="34"/>
        <end position="53"/>
    </location>
</feature>
<protein>
    <recommendedName>
        <fullName evidence="4">DUF819 family protein</fullName>
    </recommendedName>
</protein>
<dbReference type="AlphaFoldDB" id="A0A1D8TZZ0"/>
<sequence>MATSLINPNQDFALWAVLLSAATIGFWAERTPWGAKLSGAVVTILVTFILSNLRIIPPDAPAYGVVWSYLVPLAIPLLLFQADLFRIVREAGPTLIAYGIGAVGTILGTVVAYYLIPLGEEGWKLAAIFCATYIGGSVNFAATAESTGLRAGDLLSAGVAADNLVMTLYFLVLFSLPSIKWLRGIFPTQRSHENSNSSQFSIFDSQSRQQLSVMQISLALAISMIACAVGYGLASWLGFNKGGILVVTVLIVMLATVFPSYLGRITAAEKIGYLLMQVFFAVIGASANVEIVLRVGSVLFIFAGLILAIHLLVLLGVGRLLGLDLAELVIASNANMGGPTTAAAMATARQWDKLVTPAILCGTLGYAVATFIGVGLGNFVRSLG</sequence>
<feature type="transmembrane region" description="Helical" evidence="1">
    <location>
        <begin position="123"/>
        <end position="142"/>
    </location>
</feature>